<organism evidence="2 3">
    <name type="scientific">Klebsiella pneumoniae</name>
    <dbReference type="NCBI Taxonomy" id="573"/>
    <lineage>
        <taxon>Bacteria</taxon>
        <taxon>Pseudomonadati</taxon>
        <taxon>Pseudomonadota</taxon>
        <taxon>Gammaproteobacteria</taxon>
        <taxon>Enterobacterales</taxon>
        <taxon>Enterobacteriaceae</taxon>
        <taxon>Klebsiella/Raoultella group</taxon>
        <taxon>Klebsiella</taxon>
        <taxon>Klebsiella pneumoniae complex</taxon>
    </lineage>
</organism>
<evidence type="ECO:0000313" key="3">
    <source>
        <dbReference type="Proteomes" id="UP000255518"/>
    </source>
</evidence>
<keyword evidence="2" id="KW-0413">Isomerase</keyword>
<dbReference type="AlphaFoldDB" id="A0A377V060"/>
<dbReference type="InterPro" id="IPR036237">
    <property type="entry name" value="Xyl_isomerase-like_sf"/>
</dbReference>
<dbReference type="Proteomes" id="UP000255518">
    <property type="component" value="Unassembled WGS sequence"/>
</dbReference>
<evidence type="ECO:0000313" key="2">
    <source>
        <dbReference type="EMBL" id="STT01752.1"/>
    </source>
</evidence>
<evidence type="ECO:0000256" key="1">
    <source>
        <dbReference type="SAM" id="MobiDB-lite"/>
    </source>
</evidence>
<feature type="region of interest" description="Disordered" evidence="1">
    <location>
        <begin position="37"/>
        <end position="63"/>
    </location>
</feature>
<protein>
    <submittedName>
        <fullName evidence="2">Sugar phosphate isomerases/epimerase</fullName>
    </submittedName>
</protein>
<dbReference type="SUPFAM" id="SSF51658">
    <property type="entry name" value="Xylose isomerase-like"/>
    <property type="match status" value="1"/>
</dbReference>
<dbReference type="GO" id="GO:0016853">
    <property type="term" value="F:isomerase activity"/>
    <property type="evidence" value="ECO:0007669"/>
    <property type="project" value="UniProtKB-KW"/>
</dbReference>
<gene>
    <name evidence="2" type="ORF">NCTC13443_02079</name>
</gene>
<reference evidence="2 3" key="1">
    <citation type="submission" date="2018-06" db="EMBL/GenBank/DDBJ databases">
        <authorList>
            <consortium name="Pathogen Informatics"/>
            <person name="Doyle S."/>
        </authorList>
    </citation>
    <scope>NUCLEOTIDE SEQUENCE [LARGE SCALE GENOMIC DNA]</scope>
    <source>
        <strain evidence="2 3">NCTC13443</strain>
    </source>
</reference>
<dbReference type="EMBL" id="UGKT01000001">
    <property type="protein sequence ID" value="STT01752.1"/>
    <property type="molecule type" value="Genomic_DNA"/>
</dbReference>
<name>A0A377V060_KLEPN</name>
<proteinExistence type="predicted"/>
<accession>A0A377V060</accession>
<sequence>MNKRTLSLAALTLLDVPPPEQVRIAARTGFTHVGLRLLPPPHRPTRTTTCWAIPRPSGRRSPR</sequence>